<keyword evidence="6" id="KW-0967">Endosome</keyword>
<evidence type="ECO:0000259" key="11">
    <source>
        <dbReference type="Pfam" id="PF18097"/>
    </source>
</evidence>
<keyword evidence="12" id="KW-1185">Reference proteome</keyword>
<keyword evidence="5" id="KW-0963">Cytoplasm</keyword>
<evidence type="ECO:0000256" key="4">
    <source>
        <dbReference type="ARBA" id="ARBA00022448"/>
    </source>
</evidence>
<evidence type="ECO:0000313" key="12">
    <source>
        <dbReference type="Proteomes" id="UP000694941"/>
    </source>
</evidence>
<sequence>MSVVLPPVPSALKSIQPLLKIASEHDKRNPVISYWCRLHALQTGLKIDKKSKESVTLLTALMDWLEKEKKAKRDNEAISNDVVAQAHIEDHALKLFMWADGEDRAERFNKNVVKSFFTAAILFDILTTFGEINEEVAHHRKYAKWKATYIHNCLKNGEIPLPGPAGNEDLGYGNEDFTQSNPNFESQPTTLTMSNHLPQNSYSDQPYPTTPSGPSSLPTSLVPPPAGISPSSGVHAPPSTPSGSSQPSPTSSSTYIPPVASSGVVLKPEHFHKAQKYCKWAGSALQYEDVATAISNLQKALTLLTTGQDE</sequence>
<feature type="region of interest" description="Disordered" evidence="9">
    <location>
        <begin position="165"/>
        <end position="256"/>
    </location>
</feature>
<gene>
    <name evidence="13 14" type="primary">LOC106471787</name>
</gene>
<evidence type="ECO:0000259" key="10">
    <source>
        <dbReference type="Pfam" id="PF04652"/>
    </source>
</evidence>
<keyword evidence="7" id="KW-0653">Protein transport</keyword>
<dbReference type="RefSeq" id="XP_013787874.1">
    <property type="nucleotide sequence ID" value="XM_013932420.1"/>
</dbReference>
<reference evidence="13 14" key="1">
    <citation type="submission" date="2025-05" db="UniProtKB">
        <authorList>
            <consortium name="RefSeq"/>
        </authorList>
    </citation>
    <scope>IDENTIFICATION</scope>
    <source>
        <tissue evidence="13 14">Muscle</tissue>
    </source>
</reference>
<evidence type="ECO:0000256" key="1">
    <source>
        <dbReference type="ARBA" id="ARBA00004481"/>
    </source>
</evidence>
<dbReference type="InterPro" id="IPR044538">
    <property type="entry name" value="Vta1-like"/>
</dbReference>
<dbReference type="PANTHER" id="PTHR46009">
    <property type="entry name" value="VACUOLAR PROTEIN SORTING-ASSOCIATED PROTEIN VTA1 HOMOLOG"/>
    <property type="match status" value="1"/>
</dbReference>
<protein>
    <submittedName>
        <fullName evidence="13 14">Vacuolar protein sorting-associated protein VTA1 homolog</fullName>
    </submittedName>
</protein>
<feature type="compositionally biased region" description="Low complexity" evidence="9">
    <location>
        <begin position="241"/>
        <end position="256"/>
    </location>
</feature>
<keyword evidence="4" id="KW-0813">Transport</keyword>
<comment type="similarity">
    <text evidence="3">Belongs to the VTA1 family.</text>
</comment>
<dbReference type="Pfam" id="PF18097">
    <property type="entry name" value="Vta1_C"/>
    <property type="match status" value="1"/>
</dbReference>
<keyword evidence="8" id="KW-0472">Membrane</keyword>
<evidence type="ECO:0000256" key="2">
    <source>
        <dbReference type="ARBA" id="ARBA00004496"/>
    </source>
</evidence>
<name>A0ABM1BSL9_LIMPO</name>
<dbReference type="InterPro" id="IPR023175">
    <property type="entry name" value="Vta1/CALS_N_sf"/>
</dbReference>
<accession>A0ABM1BSL9</accession>
<comment type="subcellular location">
    <subcellularLocation>
        <location evidence="2">Cytoplasm</location>
    </subcellularLocation>
    <subcellularLocation>
        <location evidence="1">Endosome membrane</location>
        <topology evidence="1">Peripheral membrane protein</topology>
    </subcellularLocation>
</comment>
<evidence type="ECO:0000313" key="13">
    <source>
        <dbReference type="RefSeq" id="XP_013787866.1"/>
    </source>
</evidence>
<dbReference type="RefSeq" id="XP_013787866.1">
    <property type="nucleotide sequence ID" value="XM_013932412.1"/>
</dbReference>
<dbReference type="Pfam" id="PF04652">
    <property type="entry name" value="Vta1"/>
    <property type="match status" value="1"/>
</dbReference>
<dbReference type="Gene3D" id="1.25.40.270">
    <property type="entry name" value="Vacuolar protein sorting-associated protein vta1"/>
    <property type="match status" value="1"/>
</dbReference>
<dbReference type="Gene3D" id="1.20.5.420">
    <property type="entry name" value="Immunoglobulin FC, subunit C"/>
    <property type="match status" value="1"/>
</dbReference>
<feature type="compositionally biased region" description="Low complexity" evidence="9">
    <location>
        <begin position="206"/>
        <end position="220"/>
    </location>
</feature>
<evidence type="ECO:0000256" key="5">
    <source>
        <dbReference type="ARBA" id="ARBA00022490"/>
    </source>
</evidence>
<feature type="domain" description="Vta1/callose synthase N-terminal" evidence="10">
    <location>
        <begin position="14"/>
        <end position="156"/>
    </location>
</feature>
<feature type="domain" description="Vta1 C-terminal" evidence="11">
    <location>
        <begin position="269"/>
        <end position="305"/>
    </location>
</feature>
<evidence type="ECO:0000256" key="6">
    <source>
        <dbReference type="ARBA" id="ARBA00022753"/>
    </source>
</evidence>
<dbReference type="InterPro" id="IPR041212">
    <property type="entry name" value="Vta1_C"/>
</dbReference>
<organism evidence="12 14">
    <name type="scientific">Limulus polyphemus</name>
    <name type="common">Atlantic horseshoe crab</name>
    <dbReference type="NCBI Taxonomy" id="6850"/>
    <lineage>
        <taxon>Eukaryota</taxon>
        <taxon>Metazoa</taxon>
        <taxon>Ecdysozoa</taxon>
        <taxon>Arthropoda</taxon>
        <taxon>Chelicerata</taxon>
        <taxon>Merostomata</taxon>
        <taxon>Xiphosura</taxon>
        <taxon>Limulidae</taxon>
        <taxon>Limulus</taxon>
    </lineage>
</organism>
<dbReference type="InterPro" id="IPR039431">
    <property type="entry name" value="Vta1/CALS_N"/>
</dbReference>
<dbReference type="PANTHER" id="PTHR46009:SF1">
    <property type="entry name" value="VACUOLAR PROTEIN SORTING-ASSOCIATED PROTEIN VTA1 HOMOLOG"/>
    <property type="match status" value="1"/>
</dbReference>
<evidence type="ECO:0000313" key="14">
    <source>
        <dbReference type="RefSeq" id="XP_013787874.1"/>
    </source>
</evidence>
<dbReference type="Proteomes" id="UP000694941">
    <property type="component" value="Unplaced"/>
</dbReference>
<evidence type="ECO:0000256" key="3">
    <source>
        <dbReference type="ARBA" id="ARBA00007895"/>
    </source>
</evidence>
<evidence type="ECO:0000256" key="9">
    <source>
        <dbReference type="SAM" id="MobiDB-lite"/>
    </source>
</evidence>
<evidence type="ECO:0000256" key="8">
    <source>
        <dbReference type="ARBA" id="ARBA00023136"/>
    </source>
</evidence>
<feature type="compositionally biased region" description="Polar residues" evidence="9">
    <location>
        <begin position="176"/>
        <end position="204"/>
    </location>
</feature>
<evidence type="ECO:0000256" key="7">
    <source>
        <dbReference type="ARBA" id="ARBA00022927"/>
    </source>
</evidence>
<dbReference type="GeneID" id="106471787"/>
<proteinExistence type="inferred from homology"/>